<dbReference type="InterPro" id="IPR036322">
    <property type="entry name" value="WD40_repeat_dom_sf"/>
</dbReference>
<dbReference type="InterPro" id="IPR001680">
    <property type="entry name" value="WD40_rpt"/>
</dbReference>
<organism evidence="4 5">
    <name type="scientific">Sphaerobolus stellatus (strain SS14)</name>
    <dbReference type="NCBI Taxonomy" id="990650"/>
    <lineage>
        <taxon>Eukaryota</taxon>
        <taxon>Fungi</taxon>
        <taxon>Dikarya</taxon>
        <taxon>Basidiomycota</taxon>
        <taxon>Agaricomycotina</taxon>
        <taxon>Agaricomycetes</taxon>
        <taxon>Phallomycetidae</taxon>
        <taxon>Geastrales</taxon>
        <taxon>Sphaerobolaceae</taxon>
        <taxon>Sphaerobolus</taxon>
    </lineage>
</organism>
<dbReference type="InterPro" id="IPR015943">
    <property type="entry name" value="WD40/YVTN_repeat-like_dom_sf"/>
</dbReference>
<dbReference type="PANTHER" id="PTHR44019">
    <property type="entry name" value="WD REPEAT-CONTAINING PROTEIN 55"/>
    <property type="match status" value="1"/>
</dbReference>
<dbReference type="PROSITE" id="PS50082">
    <property type="entry name" value="WD_REPEATS_2"/>
    <property type="match status" value="1"/>
</dbReference>
<evidence type="ECO:0000256" key="3">
    <source>
        <dbReference type="PROSITE-ProRule" id="PRU00221"/>
    </source>
</evidence>
<dbReference type="Gene3D" id="2.130.10.10">
    <property type="entry name" value="YVTN repeat-like/Quinoprotein amine dehydrogenase"/>
    <property type="match status" value="1"/>
</dbReference>
<keyword evidence="5" id="KW-1185">Reference proteome</keyword>
<evidence type="ECO:0000313" key="4">
    <source>
        <dbReference type="EMBL" id="KIJ26635.1"/>
    </source>
</evidence>
<feature type="repeat" description="WD" evidence="3">
    <location>
        <begin position="16"/>
        <end position="57"/>
    </location>
</feature>
<keyword evidence="1 3" id="KW-0853">WD repeat</keyword>
<dbReference type="Pfam" id="PF00400">
    <property type="entry name" value="WD40"/>
    <property type="match status" value="1"/>
</dbReference>
<dbReference type="SUPFAM" id="SSF50978">
    <property type="entry name" value="WD40 repeat-like"/>
    <property type="match status" value="1"/>
</dbReference>
<dbReference type="PROSITE" id="PS50294">
    <property type="entry name" value="WD_REPEATS_REGION"/>
    <property type="match status" value="1"/>
</dbReference>
<reference evidence="4 5" key="1">
    <citation type="submission" date="2014-06" db="EMBL/GenBank/DDBJ databases">
        <title>Evolutionary Origins and Diversification of the Mycorrhizal Mutualists.</title>
        <authorList>
            <consortium name="DOE Joint Genome Institute"/>
            <consortium name="Mycorrhizal Genomics Consortium"/>
            <person name="Kohler A."/>
            <person name="Kuo A."/>
            <person name="Nagy L.G."/>
            <person name="Floudas D."/>
            <person name="Copeland A."/>
            <person name="Barry K.W."/>
            <person name="Cichocki N."/>
            <person name="Veneault-Fourrey C."/>
            <person name="LaButti K."/>
            <person name="Lindquist E.A."/>
            <person name="Lipzen A."/>
            <person name="Lundell T."/>
            <person name="Morin E."/>
            <person name="Murat C."/>
            <person name="Riley R."/>
            <person name="Ohm R."/>
            <person name="Sun H."/>
            <person name="Tunlid A."/>
            <person name="Henrissat B."/>
            <person name="Grigoriev I.V."/>
            <person name="Hibbett D.S."/>
            <person name="Martin F."/>
        </authorList>
    </citation>
    <scope>NUCLEOTIDE SEQUENCE [LARGE SCALE GENOMIC DNA]</scope>
    <source>
        <strain evidence="4 5">SS14</strain>
    </source>
</reference>
<sequence length="367" mass="40581">MSRSQLPLVYKHFRTLEGHKASVNSVRFCPEGELLATGDNEGYVFLWTTTTGNVFDRIRVSGSGAITDILWAINAQNQLGPFFSTADGSIFVYTDRKFSPAGMVKAHGSAVEMLAFDVFYRHLASVRGGELKLWDVTPDWVFTESHTEPSKGYIAKTAYSRKDYSFIVTASASGDNPTVKVWNAKRDAQNHLLERYPAAVLFCLIFSVLVACLMQLEMVKSSNDNILLFLKGKHLSVYSTPGPERPISSPPLTLTTTIYLTVESSEKSTHVSTDFQHILTPQPGNYTFPYSKITPTGLTPSTEPTPIIESLLSFPHTSSYPSDGTPTYRQSGELEWESVEGSELRRQPDLGISLIYGGNTNVLEALL</sequence>
<protein>
    <submittedName>
        <fullName evidence="4">Uncharacterized protein</fullName>
    </submittedName>
</protein>
<dbReference type="PANTHER" id="PTHR44019:SF8">
    <property type="entry name" value="POC1 CENTRIOLAR PROTEIN HOMOLOG"/>
    <property type="match status" value="1"/>
</dbReference>
<dbReference type="Proteomes" id="UP000054279">
    <property type="component" value="Unassembled WGS sequence"/>
</dbReference>
<evidence type="ECO:0000256" key="1">
    <source>
        <dbReference type="ARBA" id="ARBA00022574"/>
    </source>
</evidence>
<dbReference type="SMART" id="SM00320">
    <property type="entry name" value="WD40"/>
    <property type="match status" value="3"/>
</dbReference>
<dbReference type="AlphaFoldDB" id="A0A0C9UMW2"/>
<keyword evidence="2" id="KW-0677">Repeat</keyword>
<dbReference type="EMBL" id="KN837362">
    <property type="protein sequence ID" value="KIJ26635.1"/>
    <property type="molecule type" value="Genomic_DNA"/>
</dbReference>
<accession>A0A0C9UMW2</accession>
<dbReference type="HOGENOM" id="CLU_043853_0_0_1"/>
<gene>
    <name evidence="4" type="ORF">M422DRAFT_272270</name>
</gene>
<name>A0A0C9UMW2_SPHS4</name>
<evidence type="ECO:0000313" key="5">
    <source>
        <dbReference type="Proteomes" id="UP000054279"/>
    </source>
</evidence>
<dbReference type="InterPro" id="IPR050505">
    <property type="entry name" value="WDR55/POC1"/>
</dbReference>
<proteinExistence type="predicted"/>
<dbReference type="OrthoDB" id="3238562at2759"/>
<evidence type="ECO:0000256" key="2">
    <source>
        <dbReference type="ARBA" id="ARBA00022737"/>
    </source>
</evidence>